<feature type="transmembrane region" description="Helical" evidence="2">
    <location>
        <begin position="34"/>
        <end position="55"/>
    </location>
</feature>
<dbReference type="RefSeq" id="WP_245756824.1">
    <property type="nucleotide sequence ID" value="NZ_FOTC01000001.1"/>
</dbReference>
<protein>
    <submittedName>
        <fullName evidence="3">Uncharacterized protein</fullName>
    </submittedName>
</protein>
<gene>
    <name evidence="3" type="ORF">SAMN04487950_0452</name>
</gene>
<dbReference type="AlphaFoldDB" id="A0A1I4BCX9"/>
<feature type="transmembrane region" description="Helical" evidence="2">
    <location>
        <begin position="61"/>
        <end position="79"/>
    </location>
</feature>
<evidence type="ECO:0000313" key="4">
    <source>
        <dbReference type="Proteomes" id="UP000199607"/>
    </source>
</evidence>
<keyword evidence="2" id="KW-0472">Membrane</keyword>
<keyword evidence="2" id="KW-0812">Transmembrane</keyword>
<reference evidence="4" key="1">
    <citation type="submission" date="2016-10" db="EMBL/GenBank/DDBJ databases">
        <authorList>
            <person name="Varghese N."/>
            <person name="Submissions S."/>
        </authorList>
    </citation>
    <scope>NUCLEOTIDE SEQUENCE [LARGE SCALE GENOMIC DNA]</scope>
    <source>
        <strain evidence="4">CGMCC 1.7738</strain>
    </source>
</reference>
<evidence type="ECO:0000256" key="1">
    <source>
        <dbReference type="SAM" id="MobiDB-lite"/>
    </source>
</evidence>
<dbReference type="EMBL" id="FOTC01000001">
    <property type="protein sequence ID" value="SFK66130.1"/>
    <property type="molecule type" value="Genomic_DNA"/>
</dbReference>
<evidence type="ECO:0000313" key="3">
    <source>
        <dbReference type="EMBL" id="SFK66130.1"/>
    </source>
</evidence>
<organism evidence="3 4">
    <name type="scientific">Halogranum rubrum</name>
    <dbReference type="NCBI Taxonomy" id="553466"/>
    <lineage>
        <taxon>Archaea</taxon>
        <taxon>Methanobacteriati</taxon>
        <taxon>Methanobacteriota</taxon>
        <taxon>Stenosarchaea group</taxon>
        <taxon>Halobacteria</taxon>
        <taxon>Halobacteriales</taxon>
        <taxon>Haloferacaceae</taxon>
    </lineage>
</organism>
<keyword evidence="2" id="KW-1133">Transmembrane helix</keyword>
<feature type="compositionally biased region" description="Polar residues" evidence="1">
    <location>
        <begin position="7"/>
        <end position="16"/>
    </location>
</feature>
<dbReference type="STRING" id="553466.SAMN04487950_0452"/>
<keyword evidence="4" id="KW-1185">Reference proteome</keyword>
<evidence type="ECO:0000256" key="2">
    <source>
        <dbReference type="SAM" id="Phobius"/>
    </source>
</evidence>
<sequence>MGERTAEQPTPDTTQESDTDTGRRSRPAMLASRAFVTWAQLVVVGFAGSALGGATSGPPQLVVYLATTLLSVGVLFYNIDQLIQGRTSDAARP</sequence>
<dbReference type="Proteomes" id="UP000199607">
    <property type="component" value="Unassembled WGS sequence"/>
</dbReference>
<proteinExistence type="predicted"/>
<name>A0A1I4BCX9_9EURY</name>
<accession>A0A1I4BCX9</accession>
<feature type="region of interest" description="Disordered" evidence="1">
    <location>
        <begin position="1"/>
        <end position="26"/>
    </location>
</feature>